<reference evidence="3 4" key="1">
    <citation type="submission" date="2020-10" db="EMBL/GenBank/DDBJ databases">
        <title>The Coptis chinensis genome and diversification of protoberbering-type alkaloids.</title>
        <authorList>
            <person name="Wang B."/>
            <person name="Shu S."/>
            <person name="Song C."/>
            <person name="Liu Y."/>
        </authorList>
    </citation>
    <scope>NUCLEOTIDE SEQUENCE [LARGE SCALE GENOMIC DNA]</scope>
    <source>
        <strain evidence="3">HL-2020</strain>
        <tissue evidence="3">Leaf</tissue>
    </source>
</reference>
<gene>
    <name evidence="3" type="ORF">IFM89_011640</name>
</gene>
<keyword evidence="2" id="KW-0808">Transferase</keyword>
<feature type="non-terminal residue" evidence="3">
    <location>
        <position position="111"/>
    </location>
</feature>
<dbReference type="Proteomes" id="UP000631114">
    <property type="component" value="Unassembled WGS sequence"/>
</dbReference>
<name>A0A835IYE8_9MAGN</name>
<accession>A0A835IYE8</accession>
<dbReference type="PANTHER" id="PTHR43285:SF2">
    <property type="entry name" value="ANTHRANILATE PHOSPHORIBOSYLTRANSFERASE"/>
    <property type="match status" value="1"/>
</dbReference>
<dbReference type="GO" id="GO:0004048">
    <property type="term" value="F:anthranilate phosphoribosyltransferase activity"/>
    <property type="evidence" value="ECO:0007669"/>
    <property type="project" value="InterPro"/>
</dbReference>
<keyword evidence="1" id="KW-0328">Glycosyltransferase</keyword>
<protein>
    <submittedName>
        <fullName evidence="3">Uncharacterized protein</fullName>
    </submittedName>
</protein>
<dbReference type="GO" id="GO:0005829">
    <property type="term" value="C:cytosol"/>
    <property type="evidence" value="ECO:0007669"/>
    <property type="project" value="TreeGrafter"/>
</dbReference>
<dbReference type="GO" id="GO:0000162">
    <property type="term" value="P:L-tryptophan biosynthetic process"/>
    <property type="evidence" value="ECO:0007669"/>
    <property type="project" value="InterPro"/>
</dbReference>
<comment type="caution">
    <text evidence="3">The sequence shown here is derived from an EMBL/GenBank/DDBJ whole genome shotgun (WGS) entry which is preliminary data.</text>
</comment>
<evidence type="ECO:0000256" key="1">
    <source>
        <dbReference type="ARBA" id="ARBA00022676"/>
    </source>
</evidence>
<evidence type="ECO:0000313" key="3">
    <source>
        <dbReference type="EMBL" id="KAF9624527.1"/>
    </source>
</evidence>
<dbReference type="EMBL" id="JADFTS010000001">
    <property type="protein sequence ID" value="KAF9624527.1"/>
    <property type="molecule type" value="Genomic_DNA"/>
</dbReference>
<evidence type="ECO:0000256" key="2">
    <source>
        <dbReference type="ARBA" id="ARBA00022679"/>
    </source>
</evidence>
<dbReference type="Gene3D" id="3.40.1030.10">
    <property type="entry name" value="Nucleoside phosphorylase/phosphoribosyltransferase catalytic domain"/>
    <property type="match status" value="1"/>
</dbReference>
<dbReference type="AlphaFoldDB" id="A0A835IYE8"/>
<organism evidence="3 4">
    <name type="scientific">Coptis chinensis</name>
    <dbReference type="NCBI Taxonomy" id="261450"/>
    <lineage>
        <taxon>Eukaryota</taxon>
        <taxon>Viridiplantae</taxon>
        <taxon>Streptophyta</taxon>
        <taxon>Embryophyta</taxon>
        <taxon>Tracheophyta</taxon>
        <taxon>Spermatophyta</taxon>
        <taxon>Magnoliopsida</taxon>
        <taxon>Ranunculales</taxon>
        <taxon>Ranunculaceae</taxon>
        <taxon>Coptidoideae</taxon>
        <taxon>Coptis</taxon>
    </lineage>
</organism>
<keyword evidence="4" id="KW-1185">Reference proteome</keyword>
<dbReference type="InterPro" id="IPR035902">
    <property type="entry name" value="Nuc_phospho_transferase"/>
</dbReference>
<dbReference type="PANTHER" id="PTHR43285">
    <property type="entry name" value="ANTHRANILATE PHOSPHORIBOSYLTRANSFERASE"/>
    <property type="match status" value="1"/>
</dbReference>
<proteinExistence type="predicted"/>
<dbReference type="OrthoDB" id="1737137at2759"/>
<dbReference type="InterPro" id="IPR005940">
    <property type="entry name" value="Anthranilate_Pribosyl_Tfrase"/>
</dbReference>
<evidence type="ECO:0000313" key="4">
    <source>
        <dbReference type="Proteomes" id="UP000631114"/>
    </source>
</evidence>
<dbReference type="SUPFAM" id="SSF52418">
    <property type="entry name" value="Nucleoside phosphorylase/phosphoribosyltransferase catalytic domain"/>
    <property type="match status" value="1"/>
</dbReference>
<sequence length="111" mass="11969">MRSSEKMKSVGDLVSPTTHCKLLTKCPVFAVYKEPTNSDIYGDAGMSSILPSKNVLNAAAALLVSGRVHSLAEGVALARETHLSGKALKTLDSWISTSKRAKMVHRKFPVE</sequence>